<dbReference type="RefSeq" id="WP_153421104.1">
    <property type="nucleotide sequence ID" value="NZ_WFLM01000004.1"/>
</dbReference>
<dbReference type="Gene3D" id="2.40.50.1070">
    <property type="match status" value="1"/>
</dbReference>
<name>A0A6N6VTK3_9BACT</name>
<dbReference type="Gene3D" id="3.40.50.150">
    <property type="entry name" value="Vaccinia Virus protein VP39"/>
    <property type="match status" value="1"/>
</dbReference>
<keyword evidence="2 4" id="KW-0808">Transferase</keyword>
<sequence length="466" mass="52766">MIDLNKKPAFSRSSRPSSSDRNSTRNPSRKFSKENESKLVWKQNNSTPNIRMMTMRQGVSERVMHEQPCKILEKCGSCPSLDLAYKTQLQQKTADFKSRLLKAGDEFQRSIVKDCIESEEKFGYKHHVKMVASEHSGLKSSQFSNFANPKRWIDLGVYNQSSNEVVDTGRCPIQTNVMNDISAYIRTGIRVHNVSVYTPKQKDGLLHCVILRSSHYTRQAQVTFVVTKADLNLLRPFARDISEKFMNIQGVFMQVASPDQNEEKQEQELKLLVGQDLIEEKYSDIILKFSAASFMPTNTLMARRIYNRIEELAELTGKETVIDLYCGAGGVSLALARSSREVIGVDNSSFAIKDAIRNAKSNNISNVGFYEGESSNIISKLIEEKRIYKADVIVMNPPKNGCGMNTIEQIKKLEPKAVLYLSSFFSSMLKDLKSFAVHGYTPVIFEPFDTFPGTDNYEVLCYLVKN</sequence>
<evidence type="ECO:0000313" key="7">
    <source>
        <dbReference type="Proteomes" id="UP000437748"/>
    </source>
</evidence>
<protein>
    <submittedName>
        <fullName evidence="6">23S rRNA (Uracil(1939)-C(5))-methyltransferase RlmD</fullName>
        <ecNumber evidence="6">2.1.1.190</ecNumber>
    </submittedName>
</protein>
<dbReference type="EC" id="2.1.1.190" evidence="6"/>
<dbReference type="EMBL" id="WFLM01000004">
    <property type="protein sequence ID" value="KAB8038026.1"/>
    <property type="molecule type" value="Genomic_DNA"/>
</dbReference>
<evidence type="ECO:0000256" key="5">
    <source>
        <dbReference type="SAM" id="MobiDB-lite"/>
    </source>
</evidence>
<dbReference type="Proteomes" id="UP000437748">
    <property type="component" value="Unassembled WGS sequence"/>
</dbReference>
<dbReference type="CDD" id="cd02440">
    <property type="entry name" value="AdoMet_MTases"/>
    <property type="match status" value="1"/>
</dbReference>
<keyword evidence="3 4" id="KW-0949">S-adenosyl-L-methionine</keyword>
<comment type="caution">
    <text evidence="4">Lacks conserved residue(s) required for the propagation of feature annotation.</text>
</comment>
<evidence type="ECO:0000256" key="2">
    <source>
        <dbReference type="ARBA" id="ARBA00022679"/>
    </source>
</evidence>
<dbReference type="SUPFAM" id="SSF53335">
    <property type="entry name" value="S-adenosyl-L-methionine-dependent methyltransferases"/>
    <property type="match status" value="1"/>
</dbReference>
<gene>
    <name evidence="6" type="primary">rlmD</name>
    <name evidence="6" type="ORF">GCL60_12705</name>
</gene>
<dbReference type="AlphaFoldDB" id="A0A6N6VTK3"/>
<feature type="compositionally biased region" description="Low complexity" evidence="5">
    <location>
        <begin position="11"/>
        <end position="26"/>
    </location>
</feature>
<feature type="binding site" evidence="4">
    <location>
        <position position="346"/>
    </location>
    <ligand>
        <name>S-adenosyl-L-methionine</name>
        <dbReference type="ChEBI" id="CHEBI:59789"/>
    </ligand>
</feature>
<reference evidence="6 7" key="1">
    <citation type="submission" date="2019-10" db="EMBL/GenBank/DDBJ databases">
        <title>New species of Slilvanegrellaceae.</title>
        <authorList>
            <person name="Pitt A."/>
            <person name="Hahn M.W."/>
        </authorList>
    </citation>
    <scope>NUCLEOTIDE SEQUENCE [LARGE SCALE GENOMIC DNA]</scope>
    <source>
        <strain evidence="6 7">SP-Ram-0.45-NSY-1</strain>
    </source>
</reference>
<dbReference type="GO" id="GO:0070041">
    <property type="term" value="F:rRNA (uridine-C5-)-methyltransferase activity"/>
    <property type="evidence" value="ECO:0007669"/>
    <property type="project" value="TreeGrafter"/>
</dbReference>
<proteinExistence type="inferred from homology"/>
<keyword evidence="7" id="KW-1185">Reference proteome</keyword>
<evidence type="ECO:0000256" key="4">
    <source>
        <dbReference type="PROSITE-ProRule" id="PRU01024"/>
    </source>
</evidence>
<evidence type="ECO:0000256" key="1">
    <source>
        <dbReference type="ARBA" id="ARBA00022603"/>
    </source>
</evidence>
<dbReference type="NCBIfam" id="TIGR00479">
    <property type="entry name" value="rumA"/>
    <property type="match status" value="1"/>
</dbReference>
<dbReference type="Pfam" id="PF05958">
    <property type="entry name" value="tRNA_U5-meth_tr"/>
    <property type="match status" value="1"/>
</dbReference>
<keyword evidence="1 4" id="KW-0489">Methyltransferase</keyword>
<evidence type="ECO:0000313" key="6">
    <source>
        <dbReference type="EMBL" id="KAB8038026.1"/>
    </source>
</evidence>
<comment type="caution">
    <text evidence="6">The sequence shown here is derived from an EMBL/GenBank/DDBJ whole genome shotgun (WGS) entry which is preliminary data.</text>
</comment>
<evidence type="ECO:0000256" key="3">
    <source>
        <dbReference type="ARBA" id="ARBA00022691"/>
    </source>
</evidence>
<organism evidence="6 7">
    <name type="scientific">Silvanigrella paludirubra</name>
    <dbReference type="NCBI Taxonomy" id="2499159"/>
    <lineage>
        <taxon>Bacteria</taxon>
        <taxon>Pseudomonadati</taxon>
        <taxon>Bdellovibrionota</taxon>
        <taxon>Oligoflexia</taxon>
        <taxon>Silvanigrellales</taxon>
        <taxon>Silvanigrellaceae</taxon>
        <taxon>Silvanigrella</taxon>
    </lineage>
</organism>
<comment type="similarity">
    <text evidence="4">Belongs to the class I-like SAM-binding methyltransferase superfamily. RNA M5U methyltransferase family.</text>
</comment>
<dbReference type="PANTHER" id="PTHR11061:SF30">
    <property type="entry name" value="TRNA (URACIL(54)-C(5))-METHYLTRANSFERASE"/>
    <property type="match status" value="1"/>
</dbReference>
<dbReference type="GO" id="GO:0070475">
    <property type="term" value="P:rRNA base methylation"/>
    <property type="evidence" value="ECO:0007669"/>
    <property type="project" value="TreeGrafter"/>
</dbReference>
<feature type="region of interest" description="Disordered" evidence="5">
    <location>
        <begin position="1"/>
        <end position="36"/>
    </location>
</feature>
<feature type="binding site" evidence="4">
    <location>
        <position position="325"/>
    </location>
    <ligand>
        <name>S-adenosyl-L-methionine</name>
        <dbReference type="ChEBI" id="CHEBI:59789"/>
    </ligand>
</feature>
<dbReference type="InterPro" id="IPR010280">
    <property type="entry name" value="U5_MeTrfase_fam"/>
</dbReference>
<dbReference type="InterPro" id="IPR029063">
    <property type="entry name" value="SAM-dependent_MTases_sf"/>
</dbReference>
<dbReference type="PROSITE" id="PS51687">
    <property type="entry name" value="SAM_MT_RNA_M5U"/>
    <property type="match status" value="1"/>
</dbReference>
<accession>A0A6N6VTK3</accession>
<feature type="binding site" evidence="4">
    <location>
        <position position="396"/>
    </location>
    <ligand>
        <name>S-adenosyl-L-methionine</name>
        <dbReference type="ChEBI" id="CHEBI:59789"/>
    </ligand>
</feature>
<dbReference type="OrthoDB" id="9804590at2"/>
<dbReference type="PANTHER" id="PTHR11061">
    <property type="entry name" value="RNA M5U METHYLTRANSFERASE"/>
    <property type="match status" value="1"/>
</dbReference>